<accession>A0A8E2AUD6</accession>
<sequence>MSHSTSSFCIPASEFEHFSSSCLRWLAYLGLAIAGSEGTLHSSLDPNCPVVNLDDTSSIDLTQSADYYYRHQGNFSPCYPDSEPSTVSSYGTNWASDFRTNVIDRDGRCVIQPDFQAASCKAAHVIRVTHGDDYIKNLTTRRALYSEPFITSIDDIRNGLQINAVAHCHFSKSMAILPIPNPFMDEIHVPSDQLQGYYLQVFDPVERSTQDADRAWPHNERLHTPADSRKWPTKTVFTMSYGAMALKWWGVQDFIDELRREYGSPHYSDDIARDGGHADLAREAEAQKGKKRKQDLDRDERSAKKQEFHQDEPDTMELLYVLDVMLSNGRSHQDEEEMHRRDQRAKENSDKKVEEWLSGMVAA</sequence>
<evidence type="ECO:0000256" key="1">
    <source>
        <dbReference type="SAM" id="MobiDB-lite"/>
    </source>
</evidence>
<dbReference type="OrthoDB" id="2803682at2759"/>
<evidence type="ECO:0000313" key="3">
    <source>
        <dbReference type="Proteomes" id="UP000250043"/>
    </source>
</evidence>
<dbReference type="EMBL" id="KV722458">
    <property type="protein sequence ID" value="OCH88214.1"/>
    <property type="molecule type" value="Genomic_DNA"/>
</dbReference>
<feature type="compositionally biased region" description="Basic and acidic residues" evidence="1">
    <location>
        <begin position="331"/>
        <end position="355"/>
    </location>
</feature>
<feature type="region of interest" description="Disordered" evidence="1">
    <location>
        <begin position="330"/>
        <end position="363"/>
    </location>
</feature>
<feature type="region of interest" description="Disordered" evidence="1">
    <location>
        <begin position="283"/>
        <end position="314"/>
    </location>
</feature>
<keyword evidence="3" id="KW-1185">Reference proteome</keyword>
<evidence type="ECO:0008006" key="4">
    <source>
        <dbReference type="Google" id="ProtNLM"/>
    </source>
</evidence>
<reference evidence="2 3" key="1">
    <citation type="submission" date="2016-07" db="EMBL/GenBank/DDBJ databases">
        <title>Draft genome of the white-rot fungus Obba rivulosa 3A-2.</title>
        <authorList>
            <consortium name="DOE Joint Genome Institute"/>
            <person name="Miettinen O."/>
            <person name="Riley R."/>
            <person name="Acob R."/>
            <person name="Barry K."/>
            <person name="Cullen D."/>
            <person name="De Vries R."/>
            <person name="Hainaut M."/>
            <person name="Hatakka A."/>
            <person name="Henrissat B."/>
            <person name="Hilden K."/>
            <person name="Kuo R."/>
            <person name="Labutti K."/>
            <person name="Lipzen A."/>
            <person name="Makela M.R."/>
            <person name="Sandor L."/>
            <person name="Spatafora J.W."/>
            <person name="Grigoriev I.V."/>
            <person name="Hibbett D.S."/>
        </authorList>
    </citation>
    <scope>NUCLEOTIDE SEQUENCE [LARGE SCALE GENOMIC DNA]</scope>
    <source>
        <strain evidence="2 3">3A-2</strain>
    </source>
</reference>
<organism evidence="2 3">
    <name type="scientific">Obba rivulosa</name>
    <dbReference type="NCBI Taxonomy" id="1052685"/>
    <lineage>
        <taxon>Eukaryota</taxon>
        <taxon>Fungi</taxon>
        <taxon>Dikarya</taxon>
        <taxon>Basidiomycota</taxon>
        <taxon>Agaricomycotina</taxon>
        <taxon>Agaricomycetes</taxon>
        <taxon>Polyporales</taxon>
        <taxon>Gelatoporiaceae</taxon>
        <taxon>Obba</taxon>
    </lineage>
</organism>
<feature type="compositionally biased region" description="Basic and acidic residues" evidence="1">
    <location>
        <begin position="283"/>
        <end position="312"/>
    </location>
</feature>
<evidence type="ECO:0000313" key="2">
    <source>
        <dbReference type="EMBL" id="OCH88214.1"/>
    </source>
</evidence>
<dbReference type="Proteomes" id="UP000250043">
    <property type="component" value="Unassembled WGS sequence"/>
</dbReference>
<protein>
    <recommendedName>
        <fullName evidence="4">HNH nuclease domain-containing protein</fullName>
    </recommendedName>
</protein>
<proteinExistence type="predicted"/>
<name>A0A8E2AUD6_9APHY</name>
<dbReference type="AlphaFoldDB" id="A0A8E2AUD6"/>
<gene>
    <name evidence="2" type="ORF">OBBRIDRAFT_889238</name>
</gene>